<evidence type="ECO:0000259" key="4">
    <source>
        <dbReference type="SMART" id="SM00479"/>
    </source>
</evidence>
<keyword evidence="3 5" id="KW-0269">Exonuclease</keyword>
<dbReference type="HOGENOM" id="CLU_047806_7_0_4"/>
<keyword evidence="2" id="KW-0378">Hydrolase</keyword>
<organism evidence="5 6">
    <name type="scientific">Thiobacillus denitrificans (strain ATCC 25259 / T1)</name>
    <dbReference type="NCBI Taxonomy" id="292415"/>
    <lineage>
        <taxon>Bacteria</taxon>
        <taxon>Pseudomonadati</taxon>
        <taxon>Pseudomonadota</taxon>
        <taxon>Betaproteobacteria</taxon>
        <taxon>Nitrosomonadales</taxon>
        <taxon>Thiobacillaceae</taxon>
        <taxon>Thiobacillus</taxon>
    </lineage>
</organism>
<dbReference type="GO" id="GO:0005829">
    <property type="term" value="C:cytosol"/>
    <property type="evidence" value="ECO:0007669"/>
    <property type="project" value="TreeGrafter"/>
</dbReference>
<dbReference type="RefSeq" id="WP_011310602.1">
    <property type="nucleotide sequence ID" value="NC_007404.1"/>
</dbReference>
<accession>Q3SMK3</accession>
<dbReference type="PANTHER" id="PTHR30231:SF4">
    <property type="entry name" value="PROTEIN NEN2"/>
    <property type="match status" value="1"/>
</dbReference>
<dbReference type="InterPro" id="IPR036397">
    <property type="entry name" value="RNaseH_sf"/>
</dbReference>
<dbReference type="AlphaFoldDB" id="Q3SMK3"/>
<keyword evidence="1" id="KW-0540">Nuclease</keyword>
<name>Q3SMK3_THIDA</name>
<dbReference type="Gene3D" id="3.30.420.10">
    <property type="entry name" value="Ribonuclease H-like superfamily/Ribonuclease H"/>
    <property type="match status" value="1"/>
</dbReference>
<dbReference type="OrthoDB" id="5497329at2"/>
<dbReference type="Pfam" id="PF00929">
    <property type="entry name" value="RNase_T"/>
    <property type="match status" value="1"/>
</dbReference>
<dbReference type="InterPro" id="IPR012337">
    <property type="entry name" value="RNaseH-like_sf"/>
</dbReference>
<dbReference type="PANTHER" id="PTHR30231">
    <property type="entry name" value="DNA POLYMERASE III SUBUNIT EPSILON"/>
    <property type="match status" value="1"/>
</dbReference>
<gene>
    <name evidence="5" type="ordered locus">Tbd_0089</name>
</gene>
<keyword evidence="6" id="KW-1185">Reference proteome</keyword>
<proteinExistence type="predicted"/>
<dbReference type="KEGG" id="tbd:Tbd_0089"/>
<dbReference type="SMART" id="SM00479">
    <property type="entry name" value="EXOIII"/>
    <property type="match status" value="1"/>
</dbReference>
<dbReference type="Proteomes" id="UP000008291">
    <property type="component" value="Chromosome"/>
</dbReference>
<dbReference type="SUPFAM" id="SSF53098">
    <property type="entry name" value="Ribonuclease H-like"/>
    <property type="match status" value="1"/>
</dbReference>
<dbReference type="GO" id="GO:0008408">
    <property type="term" value="F:3'-5' exonuclease activity"/>
    <property type="evidence" value="ECO:0007669"/>
    <property type="project" value="TreeGrafter"/>
</dbReference>
<dbReference type="GO" id="GO:0006259">
    <property type="term" value="P:DNA metabolic process"/>
    <property type="evidence" value="ECO:0007669"/>
    <property type="project" value="UniProtKB-ARBA"/>
</dbReference>
<dbReference type="EMBL" id="CP000116">
    <property type="protein sequence ID" value="AAZ96042.1"/>
    <property type="molecule type" value="Genomic_DNA"/>
</dbReference>
<feature type="domain" description="Exonuclease" evidence="4">
    <location>
        <begin position="41"/>
        <end position="211"/>
    </location>
</feature>
<evidence type="ECO:0000256" key="2">
    <source>
        <dbReference type="ARBA" id="ARBA00022801"/>
    </source>
</evidence>
<protein>
    <submittedName>
        <fullName evidence="5">Exonuclease</fullName>
    </submittedName>
</protein>
<dbReference type="STRING" id="292415.Tbd_0089"/>
<dbReference type="CDD" id="cd06127">
    <property type="entry name" value="DEDDh"/>
    <property type="match status" value="1"/>
</dbReference>
<evidence type="ECO:0000313" key="6">
    <source>
        <dbReference type="Proteomes" id="UP000008291"/>
    </source>
</evidence>
<evidence type="ECO:0000256" key="1">
    <source>
        <dbReference type="ARBA" id="ARBA00022722"/>
    </source>
</evidence>
<dbReference type="eggNOG" id="COG0847">
    <property type="taxonomic scope" value="Bacteria"/>
</dbReference>
<reference evidence="5 6" key="1">
    <citation type="journal article" date="2006" name="J. Bacteriol.">
        <title>The genome sequence of the obligately chemolithoautotrophic, facultatively anaerobic bacterium Thiobacillus denitrificans.</title>
        <authorList>
            <person name="Beller H.R."/>
            <person name="Chain P.S."/>
            <person name="Letain T.E."/>
            <person name="Chakicherla A."/>
            <person name="Larimer F.W."/>
            <person name="Richardson P.M."/>
            <person name="Coleman M.A."/>
            <person name="Wood A.P."/>
            <person name="Kelly D.P."/>
        </authorList>
    </citation>
    <scope>NUCLEOTIDE SEQUENCE [LARGE SCALE GENOMIC DNA]</scope>
    <source>
        <strain evidence="5 6">ATCC 25259</strain>
    </source>
</reference>
<sequence length="233" mass="25606">MNWLAPRFGRKPELSPQQAARLAAWRALPSPRHDLPLDEGRCVVVDVETSGLDPRRDRLIAIGAVAVSRGKVQLGDSLEIVLQQDTVSEKGNILIHGIGGTAQRAGVPPADALLAFLEYLGKDPLVAFHVAFDAPMIRRAMKAFLGLDFSHAWADLAYVAPALYPRLARRRRSLDDWMSEFKIGNYARHNALADALSTAQLLLALRKALDARGSASFAGLKDLEYTQRRQSGF</sequence>
<evidence type="ECO:0000313" key="5">
    <source>
        <dbReference type="EMBL" id="AAZ96042.1"/>
    </source>
</evidence>
<dbReference type="GO" id="GO:0003676">
    <property type="term" value="F:nucleic acid binding"/>
    <property type="evidence" value="ECO:0007669"/>
    <property type="project" value="InterPro"/>
</dbReference>
<dbReference type="InterPro" id="IPR013520">
    <property type="entry name" value="Ribonucl_H"/>
</dbReference>
<evidence type="ECO:0000256" key="3">
    <source>
        <dbReference type="ARBA" id="ARBA00022839"/>
    </source>
</evidence>